<dbReference type="InterPro" id="IPR014541">
    <property type="entry name" value="Amdntrnsf_FN0238"/>
</dbReference>
<dbReference type="Pfam" id="PF19420">
    <property type="entry name" value="DDAH_eukar"/>
    <property type="match status" value="1"/>
</dbReference>
<sequence length="297" mass="33742">MVRPVRFTYNAQTALTNTFQNNASADAEQTQNLALAEFDGFVKILKDNGVEVIQVFDTPEPHKPDSIFPNNWVSFHADGTVVLYPMLTENRRWERRRSILELISTGFQINNEIDLSHYEAENKFLEGTGSMILDRENKICYACLSPRTHTEVLKDFAQKLGYRTVTFTSLDANGKEVYHTNVMMCVAKKYVVICLESIKDEKECENVIFTIHQSGKEIVPISLAQMNQFAGNMLELHNAQGESLLVMSEQAYKSLNQKQIEQIQQYSKIVYAPLYTIETNGGGSARCMLAEVHLPKK</sequence>
<evidence type="ECO:0000313" key="2">
    <source>
        <dbReference type="Proteomes" id="UP000199513"/>
    </source>
</evidence>
<dbReference type="Gene3D" id="3.75.10.10">
    <property type="entry name" value="L-arginine/glycine Amidinotransferase, Chain A"/>
    <property type="match status" value="1"/>
</dbReference>
<dbReference type="AlphaFoldDB" id="A0A1I2GMI9"/>
<accession>A0A1I2GMI9</accession>
<organism evidence="1 2">
    <name type="scientific">Thermoflexibacter ruber</name>
    <dbReference type="NCBI Taxonomy" id="1003"/>
    <lineage>
        <taxon>Bacteria</taxon>
        <taxon>Pseudomonadati</taxon>
        <taxon>Bacteroidota</taxon>
        <taxon>Cytophagia</taxon>
        <taxon>Cytophagales</taxon>
        <taxon>Thermoflexibacteraceae</taxon>
        <taxon>Thermoflexibacter</taxon>
    </lineage>
</organism>
<dbReference type="PANTHER" id="PTHR43224:SF1">
    <property type="entry name" value="AMIDINOTRANSFERASE"/>
    <property type="match status" value="1"/>
</dbReference>
<keyword evidence="2" id="KW-1185">Reference proteome</keyword>
<dbReference type="PIRSF" id="PIRSF028188">
    <property type="entry name" value="Amdntrnsf_FN0238"/>
    <property type="match status" value="1"/>
</dbReference>
<evidence type="ECO:0008006" key="3">
    <source>
        <dbReference type="Google" id="ProtNLM"/>
    </source>
</evidence>
<reference evidence="1 2" key="1">
    <citation type="submission" date="2016-10" db="EMBL/GenBank/DDBJ databases">
        <authorList>
            <person name="de Groot N.N."/>
        </authorList>
    </citation>
    <scope>NUCLEOTIDE SEQUENCE [LARGE SCALE GENOMIC DNA]</scope>
    <source>
        <strain>GEY</strain>
        <strain evidence="2">DSM 9560</strain>
    </source>
</reference>
<evidence type="ECO:0000313" key="1">
    <source>
        <dbReference type="EMBL" id="SFF18057.1"/>
    </source>
</evidence>
<protein>
    <recommendedName>
        <fullName evidence="3">Amidinotransferase</fullName>
    </recommendedName>
</protein>
<dbReference type="PANTHER" id="PTHR43224">
    <property type="entry name" value="AMIDINOTRANSFERASE"/>
    <property type="match status" value="1"/>
</dbReference>
<dbReference type="Proteomes" id="UP000199513">
    <property type="component" value="Unassembled WGS sequence"/>
</dbReference>
<dbReference type="EMBL" id="FONY01000019">
    <property type="protein sequence ID" value="SFF18057.1"/>
    <property type="molecule type" value="Genomic_DNA"/>
</dbReference>
<proteinExistence type="predicted"/>
<name>A0A1I2GMI9_9BACT</name>
<dbReference type="SUPFAM" id="SSF55909">
    <property type="entry name" value="Pentein"/>
    <property type="match status" value="1"/>
</dbReference>
<gene>
    <name evidence="1" type="ORF">SAMN04488541_101910</name>
</gene>
<dbReference type="NCBIfam" id="NF046062">
    <property type="entry name" value="citrull_CtlX"/>
    <property type="match status" value="1"/>
</dbReference>
<dbReference type="STRING" id="1003.SAMN04488541_101910"/>